<name>A0AAP0S7F9_LIQFO</name>
<comment type="caution">
    <text evidence="3">The sequence shown here is derived from an EMBL/GenBank/DDBJ whole genome shotgun (WGS) entry which is preliminary data.</text>
</comment>
<dbReference type="AlphaFoldDB" id="A0AAP0S7F9"/>
<dbReference type="GO" id="GO:0005634">
    <property type="term" value="C:nucleus"/>
    <property type="evidence" value="ECO:0007669"/>
    <property type="project" value="TreeGrafter"/>
</dbReference>
<feature type="domain" description="DNA-directed DNA polymerase family B exonuclease" evidence="2">
    <location>
        <begin position="166"/>
        <end position="299"/>
    </location>
</feature>
<gene>
    <name evidence="3" type="ORF">L1049_019909</name>
</gene>
<dbReference type="GO" id="GO:0000724">
    <property type="term" value="P:double-strand break repair via homologous recombination"/>
    <property type="evidence" value="ECO:0007669"/>
    <property type="project" value="TreeGrafter"/>
</dbReference>
<evidence type="ECO:0000313" key="4">
    <source>
        <dbReference type="Proteomes" id="UP001415857"/>
    </source>
</evidence>
<protein>
    <recommendedName>
        <fullName evidence="2">DNA-directed DNA polymerase family B exonuclease domain-containing protein</fullName>
    </recommendedName>
</protein>
<dbReference type="Pfam" id="PF03104">
    <property type="entry name" value="DNA_pol_B_exo1"/>
    <property type="match status" value="1"/>
</dbReference>
<accession>A0AAP0S7F9</accession>
<dbReference type="SUPFAM" id="SSF53098">
    <property type="entry name" value="Ribonuclease H-like"/>
    <property type="match status" value="1"/>
</dbReference>
<dbReference type="Proteomes" id="UP001415857">
    <property type="component" value="Unassembled WGS sequence"/>
</dbReference>
<organism evidence="3 4">
    <name type="scientific">Liquidambar formosana</name>
    <name type="common">Formosan gum</name>
    <dbReference type="NCBI Taxonomy" id="63359"/>
    <lineage>
        <taxon>Eukaryota</taxon>
        <taxon>Viridiplantae</taxon>
        <taxon>Streptophyta</taxon>
        <taxon>Embryophyta</taxon>
        <taxon>Tracheophyta</taxon>
        <taxon>Spermatophyta</taxon>
        <taxon>Magnoliopsida</taxon>
        <taxon>eudicotyledons</taxon>
        <taxon>Gunneridae</taxon>
        <taxon>Pentapetalae</taxon>
        <taxon>Saxifragales</taxon>
        <taxon>Altingiaceae</taxon>
        <taxon>Liquidambar</taxon>
    </lineage>
</organism>
<dbReference type="InterPro" id="IPR006133">
    <property type="entry name" value="DNA-dir_DNA_pol_B_exonuc"/>
</dbReference>
<dbReference type="InterPro" id="IPR012337">
    <property type="entry name" value="RNaseH-like_sf"/>
</dbReference>
<evidence type="ECO:0000313" key="3">
    <source>
        <dbReference type="EMBL" id="KAK9291957.1"/>
    </source>
</evidence>
<dbReference type="GO" id="GO:0042276">
    <property type="term" value="P:error-prone translesion synthesis"/>
    <property type="evidence" value="ECO:0007669"/>
    <property type="project" value="TreeGrafter"/>
</dbReference>
<feature type="region of interest" description="Disordered" evidence="1">
    <location>
        <begin position="127"/>
        <end position="159"/>
    </location>
</feature>
<dbReference type="PANTHER" id="PTHR45812:SF1">
    <property type="entry name" value="DNA POLYMERASE ZETA CATALYTIC SUBUNIT"/>
    <property type="match status" value="1"/>
</dbReference>
<keyword evidence="4" id="KW-1185">Reference proteome</keyword>
<dbReference type="Gene3D" id="3.30.420.10">
    <property type="entry name" value="Ribonuclease H-like superfamily/Ribonuclease H"/>
    <property type="match status" value="1"/>
</dbReference>
<proteinExistence type="predicted"/>
<reference evidence="3 4" key="1">
    <citation type="journal article" date="2024" name="Plant J.">
        <title>Genome sequences and population genomics reveal climatic adaptation and genomic divergence between two closely related sweetgum species.</title>
        <authorList>
            <person name="Xu W.Q."/>
            <person name="Ren C.Q."/>
            <person name="Zhang X.Y."/>
            <person name="Comes H.P."/>
            <person name="Liu X.H."/>
            <person name="Li Y.G."/>
            <person name="Kettle C.J."/>
            <person name="Jalonen R."/>
            <person name="Gaisberger H."/>
            <person name="Ma Y.Z."/>
            <person name="Qiu Y.X."/>
        </authorList>
    </citation>
    <scope>NUCLEOTIDE SEQUENCE [LARGE SCALE GENOMIC DNA]</scope>
    <source>
        <strain evidence="3">Hangzhou</strain>
    </source>
</reference>
<dbReference type="CDD" id="cd05778">
    <property type="entry name" value="DNA_polB_zeta_exo"/>
    <property type="match status" value="1"/>
</dbReference>
<dbReference type="EMBL" id="JBBPBK010000001">
    <property type="protein sequence ID" value="KAK9291957.1"/>
    <property type="molecule type" value="Genomic_DNA"/>
</dbReference>
<dbReference type="InterPro" id="IPR036397">
    <property type="entry name" value="RNaseH_sf"/>
</dbReference>
<dbReference type="InterPro" id="IPR030559">
    <property type="entry name" value="PolZ_Rev3"/>
</dbReference>
<dbReference type="GO" id="GO:0003676">
    <property type="term" value="F:nucleic acid binding"/>
    <property type="evidence" value="ECO:0007669"/>
    <property type="project" value="InterPro"/>
</dbReference>
<evidence type="ECO:0000256" key="1">
    <source>
        <dbReference type="SAM" id="MobiDB-lite"/>
    </source>
</evidence>
<dbReference type="GO" id="GO:0016035">
    <property type="term" value="C:zeta DNA polymerase complex"/>
    <property type="evidence" value="ECO:0007669"/>
    <property type="project" value="InterPro"/>
</dbReference>
<dbReference type="PANTHER" id="PTHR45812">
    <property type="entry name" value="DNA POLYMERASE ZETA CATALYTIC SUBUNIT"/>
    <property type="match status" value="1"/>
</dbReference>
<feature type="compositionally biased region" description="Polar residues" evidence="1">
    <location>
        <begin position="128"/>
        <end position="139"/>
    </location>
</feature>
<dbReference type="GO" id="GO:0003887">
    <property type="term" value="F:DNA-directed DNA polymerase activity"/>
    <property type="evidence" value="ECO:0007669"/>
    <property type="project" value="TreeGrafter"/>
</dbReference>
<evidence type="ECO:0000259" key="2">
    <source>
        <dbReference type="Pfam" id="PF03104"/>
    </source>
</evidence>
<sequence>MGVPSHYLNNGSCLYLLTPVSSPPSADCVHKWLFHNERGVSTEKFNGASVEPSSLKGSSGSLIGSQGFMADACNKALPESVSVSHVKPILHQLNQQNHGNTNAEMNHFCNEVTTLPQSEGNITKVKECNSSSQDISQISGPDGKSKPTPLSQIGFRDPASVGGGQQLTLLSIEVLAESRGDLRPDPRFDAINVITVAIQDDDDSIHVVYVLLRSDAGSCHRNLDGISGCNMLLCSDERNLFNHFMKTICSFDPDIIMGWDIQSGSLGFLAERASYLGISLLNKISRTPSEPKIAARDSEIPEKEISDNLLPESVIANAVMLEDSIIEDEWGRTHASGVHVGGRVVLNIWRLMRGEIKLNIYTVEAVAEAVLRRKIPSIHYKVLTKWFLSGPGQARYRCIEYVMERAKLNLEIMNQIDMINRTSELARVFGIDFFSVLSRGVVGGATGGGGVKYRTILLGQVSIQGVWLNGFECHVPSTRLT</sequence>